<dbReference type="AlphaFoldDB" id="A0A7R9WDZ5"/>
<sequence length="173" mass="18411">MRISSMISSLFLVGAFLLVAPSRAARPPSSKKSVDTASPSSFGLGLPQSRLISTPPVLSIRGGDVQEPTTLADVESIILKASAEGKLVVIDFSATWCGPCKMIAPIFHELSEKDALKDSVVFLKVDVDENPDTAAKYSVSAMPTFVFIKGGDVVDRLMGANPARLMEMVQELA</sequence>
<dbReference type="InterPro" id="IPR017937">
    <property type="entry name" value="Thioredoxin_CS"/>
</dbReference>
<dbReference type="SUPFAM" id="SSF52833">
    <property type="entry name" value="Thioredoxin-like"/>
    <property type="match status" value="1"/>
</dbReference>
<evidence type="ECO:0000313" key="5">
    <source>
        <dbReference type="EMBL" id="CAD8320915.1"/>
    </source>
</evidence>
<feature type="signal peptide" evidence="3">
    <location>
        <begin position="1"/>
        <end position="24"/>
    </location>
</feature>
<dbReference type="InterPro" id="IPR013766">
    <property type="entry name" value="Thioredoxin_domain"/>
</dbReference>
<name>A0A7R9WDZ5_9STRA</name>
<dbReference type="Gene3D" id="3.40.30.10">
    <property type="entry name" value="Glutaredoxin"/>
    <property type="match status" value="1"/>
</dbReference>
<dbReference type="EMBL" id="HBED01038424">
    <property type="protein sequence ID" value="CAD8320915.1"/>
    <property type="molecule type" value="Transcribed_RNA"/>
</dbReference>
<evidence type="ECO:0000259" key="4">
    <source>
        <dbReference type="PROSITE" id="PS51352"/>
    </source>
</evidence>
<evidence type="ECO:0000256" key="1">
    <source>
        <dbReference type="ARBA" id="ARBA00023157"/>
    </source>
</evidence>
<dbReference type="InterPro" id="IPR005746">
    <property type="entry name" value="Thioredoxin"/>
</dbReference>
<protein>
    <recommendedName>
        <fullName evidence="4">Thioredoxin domain-containing protein</fullName>
    </recommendedName>
</protein>
<keyword evidence="3" id="KW-0732">Signal</keyword>
<dbReference type="FunFam" id="3.40.30.10:FF:000245">
    <property type="entry name" value="Thioredoxin"/>
    <property type="match status" value="1"/>
</dbReference>
<dbReference type="PANTHER" id="PTHR46115">
    <property type="entry name" value="THIOREDOXIN-LIKE PROTEIN 1"/>
    <property type="match status" value="1"/>
</dbReference>
<dbReference type="Pfam" id="PF00085">
    <property type="entry name" value="Thioredoxin"/>
    <property type="match status" value="1"/>
</dbReference>
<gene>
    <name evidence="5" type="ORF">TDUB1175_LOCUS19331</name>
</gene>
<reference evidence="5" key="1">
    <citation type="submission" date="2021-01" db="EMBL/GenBank/DDBJ databases">
        <authorList>
            <person name="Corre E."/>
            <person name="Pelletier E."/>
            <person name="Niang G."/>
            <person name="Scheremetjew M."/>
            <person name="Finn R."/>
            <person name="Kale V."/>
            <person name="Holt S."/>
            <person name="Cochrane G."/>
            <person name="Meng A."/>
            <person name="Brown T."/>
            <person name="Cohen L."/>
        </authorList>
    </citation>
    <scope>NUCLEOTIDE SEQUENCE</scope>
    <source>
        <strain evidence="5">CCMP147</strain>
    </source>
</reference>
<feature type="region of interest" description="Disordered" evidence="2">
    <location>
        <begin position="25"/>
        <end position="48"/>
    </location>
</feature>
<dbReference type="CDD" id="cd02947">
    <property type="entry name" value="TRX_family"/>
    <property type="match status" value="1"/>
</dbReference>
<evidence type="ECO:0000256" key="2">
    <source>
        <dbReference type="SAM" id="MobiDB-lite"/>
    </source>
</evidence>
<proteinExistence type="predicted"/>
<dbReference type="GO" id="GO:0015035">
    <property type="term" value="F:protein-disulfide reductase activity"/>
    <property type="evidence" value="ECO:0007669"/>
    <property type="project" value="InterPro"/>
</dbReference>
<dbReference type="NCBIfam" id="TIGR01068">
    <property type="entry name" value="thioredoxin"/>
    <property type="match status" value="1"/>
</dbReference>
<organism evidence="5">
    <name type="scientific">Pseudictyota dubia</name>
    <dbReference type="NCBI Taxonomy" id="2749911"/>
    <lineage>
        <taxon>Eukaryota</taxon>
        <taxon>Sar</taxon>
        <taxon>Stramenopiles</taxon>
        <taxon>Ochrophyta</taxon>
        <taxon>Bacillariophyta</taxon>
        <taxon>Mediophyceae</taxon>
        <taxon>Biddulphiophycidae</taxon>
        <taxon>Eupodiscales</taxon>
        <taxon>Odontellaceae</taxon>
        <taxon>Pseudictyota</taxon>
    </lineage>
</organism>
<feature type="domain" description="Thioredoxin" evidence="4">
    <location>
        <begin position="40"/>
        <end position="173"/>
    </location>
</feature>
<dbReference type="PROSITE" id="PS00194">
    <property type="entry name" value="THIOREDOXIN_1"/>
    <property type="match status" value="1"/>
</dbReference>
<evidence type="ECO:0000256" key="3">
    <source>
        <dbReference type="SAM" id="SignalP"/>
    </source>
</evidence>
<accession>A0A7R9WDZ5</accession>
<dbReference type="PROSITE" id="PS51352">
    <property type="entry name" value="THIOREDOXIN_2"/>
    <property type="match status" value="1"/>
</dbReference>
<dbReference type="PRINTS" id="PR00421">
    <property type="entry name" value="THIOREDOXIN"/>
</dbReference>
<feature type="chain" id="PRO_5031269095" description="Thioredoxin domain-containing protein" evidence="3">
    <location>
        <begin position="25"/>
        <end position="173"/>
    </location>
</feature>
<keyword evidence="1" id="KW-1015">Disulfide bond</keyword>
<dbReference type="InterPro" id="IPR036249">
    <property type="entry name" value="Thioredoxin-like_sf"/>
</dbReference>